<dbReference type="Proteomes" id="UP001523369">
    <property type="component" value="Unassembled WGS sequence"/>
</dbReference>
<name>A0ABT1DQL3_9ACTN</name>
<comment type="caution">
    <text evidence="2">The sequence shown here is derived from an EMBL/GenBank/DDBJ whole genome shotgun (WGS) entry which is preliminary data.</text>
</comment>
<evidence type="ECO:0000313" key="2">
    <source>
        <dbReference type="EMBL" id="MCO8273138.1"/>
    </source>
</evidence>
<accession>A0ABT1DQL3</accession>
<dbReference type="RefSeq" id="WP_253239218.1">
    <property type="nucleotide sequence ID" value="NZ_JAMYJR010000023.1"/>
</dbReference>
<sequence>MGVEAGAWVRTGWTAGLAVLLAVGTFVALPSVTGCAGVIAAGFAAYSIHSALRALSLRSMSRWATAMGCAPVDPATIDWPWQNLTLQGSSQVRSAWTGDIEGLPVTFGEVQWSGGAFSGAVIDRDGKGIFVVVGLPQAQPPMAIRFPHKFIGDSPRLEQPAVRHAFRIMEIPPFTVRDTELFTVEPRDQALDPGSTYRAVRRALHVVRLLDIGPDRPLPAA</sequence>
<feature type="transmembrane region" description="Helical" evidence="1">
    <location>
        <begin position="15"/>
        <end position="48"/>
    </location>
</feature>
<proteinExistence type="predicted"/>
<keyword evidence="1" id="KW-1133">Transmembrane helix</keyword>
<keyword evidence="1" id="KW-0812">Transmembrane</keyword>
<dbReference type="EMBL" id="JAMYJR010000023">
    <property type="protein sequence ID" value="MCO8273138.1"/>
    <property type="molecule type" value="Genomic_DNA"/>
</dbReference>
<keyword evidence="1" id="KW-0472">Membrane</keyword>
<protein>
    <submittedName>
        <fullName evidence="2">Uncharacterized protein</fullName>
    </submittedName>
</protein>
<organism evidence="2 3">
    <name type="scientific">Paractinoplanes aksuensis</name>
    <dbReference type="NCBI Taxonomy" id="2939490"/>
    <lineage>
        <taxon>Bacteria</taxon>
        <taxon>Bacillati</taxon>
        <taxon>Actinomycetota</taxon>
        <taxon>Actinomycetes</taxon>
        <taxon>Micromonosporales</taxon>
        <taxon>Micromonosporaceae</taxon>
        <taxon>Paractinoplanes</taxon>
    </lineage>
</organism>
<keyword evidence="3" id="KW-1185">Reference proteome</keyword>
<evidence type="ECO:0000256" key="1">
    <source>
        <dbReference type="SAM" id="Phobius"/>
    </source>
</evidence>
<reference evidence="2 3" key="1">
    <citation type="submission" date="2022-06" db="EMBL/GenBank/DDBJ databases">
        <title>New Species of the Genus Actinoplanes, ActinopZanes ferrugineus.</title>
        <authorList>
            <person name="Ding P."/>
        </authorList>
    </citation>
    <scope>NUCLEOTIDE SEQUENCE [LARGE SCALE GENOMIC DNA]</scope>
    <source>
        <strain evidence="2 3">TRM88003</strain>
    </source>
</reference>
<evidence type="ECO:0000313" key="3">
    <source>
        <dbReference type="Proteomes" id="UP001523369"/>
    </source>
</evidence>
<gene>
    <name evidence="2" type="ORF">M1L60_21325</name>
</gene>